<comment type="caution">
    <text evidence="4">The sequence shown here is derived from an EMBL/GenBank/DDBJ whole genome shotgun (WGS) entry which is preliminary data.</text>
</comment>
<feature type="coiled-coil region" evidence="1">
    <location>
        <begin position="117"/>
        <end position="144"/>
    </location>
</feature>
<dbReference type="OrthoDB" id="28868at2759"/>
<keyword evidence="1" id="KW-0175">Coiled coil</keyword>
<dbReference type="PROSITE" id="PS50151">
    <property type="entry name" value="UVR"/>
    <property type="match status" value="1"/>
</dbReference>
<dbReference type="PANTHER" id="PTHR48439">
    <property type="entry name" value="HEMIMETHYLATED DNA-BINDING DOMAIN-CONTAINING PROTEIN"/>
    <property type="match status" value="1"/>
</dbReference>
<name>A0A835T9C9_CHLIN</name>
<keyword evidence="5" id="KW-1185">Reference proteome</keyword>
<dbReference type="InterPro" id="IPR053189">
    <property type="entry name" value="Clp_protease_adapter_ClpF"/>
</dbReference>
<dbReference type="AlphaFoldDB" id="A0A835T9C9"/>
<dbReference type="GO" id="GO:0003677">
    <property type="term" value="F:DNA binding"/>
    <property type="evidence" value="ECO:0007669"/>
    <property type="project" value="InterPro"/>
</dbReference>
<reference evidence="4" key="1">
    <citation type="journal article" date="2020" name="bioRxiv">
        <title>Comparative genomics of Chlamydomonas.</title>
        <authorList>
            <person name="Craig R.J."/>
            <person name="Hasan A.R."/>
            <person name="Ness R.W."/>
            <person name="Keightley P.D."/>
        </authorList>
    </citation>
    <scope>NUCLEOTIDE SEQUENCE</scope>
    <source>
        <strain evidence="4">SAG 7.73</strain>
    </source>
</reference>
<dbReference type="SUPFAM" id="SSF141255">
    <property type="entry name" value="YccV-like"/>
    <property type="match status" value="1"/>
</dbReference>
<evidence type="ECO:0000259" key="3">
    <source>
        <dbReference type="PROSITE" id="PS50151"/>
    </source>
</evidence>
<dbReference type="InterPro" id="IPR036876">
    <property type="entry name" value="UVR_dom_sf"/>
</dbReference>
<dbReference type="InterPro" id="IPR036623">
    <property type="entry name" value="Hemimethylated_DNA-bd_sf"/>
</dbReference>
<gene>
    <name evidence="4" type="ORF">HXX76_006501</name>
</gene>
<proteinExistence type="predicted"/>
<dbReference type="InterPro" id="IPR001943">
    <property type="entry name" value="UVR_dom"/>
</dbReference>
<dbReference type="Gene3D" id="2.30.30.390">
    <property type="entry name" value="Hemimethylated DNA-binding domain"/>
    <property type="match status" value="1"/>
</dbReference>
<evidence type="ECO:0000313" key="4">
    <source>
        <dbReference type="EMBL" id="KAG2436189.1"/>
    </source>
</evidence>
<dbReference type="SMART" id="SM00992">
    <property type="entry name" value="YccV-like"/>
    <property type="match status" value="1"/>
</dbReference>
<dbReference type="PANTHER" id="PTHR48439:SF1">
    <property type="entry name" value="HEMIMETHYLATED DNA-BINDING DOMAIN-CONTAINING PROTEIN"/>
    <property type="match status" value="1"/>
</dbReference>
<dbReference type="SUPFAM" id="SSF46600">
    <property type="entry name" value="C-terminal UvrC-binding domain of UvrB"/>
    <property type="match status" value="1"/>
</dbReference>
<dbReference type="EMBL" id="JAEHOC010000013">
    <property type="protein sequence ID" value="KAG2436189.1"/>
    <property type="molecule type" value="Genomic_DNA"/>
</dbReference>
<feature type="domain" description="UVR" evidence="3">
    <location>
        <begin position="95"/>
        <end position="130"/>
    </location>
</feature>
<organism evidence="4 5">
    <name type="scientific">Chlamydomonas incerta</name>
    <dbReference type="NCBI Taxonomy" id="51695"/>
    <lineage>
        <taxon>Eukaryota</taxon>
        <taxon>Viridiplantae</taxon>
        <taxon>Chlorophyta</taxon>
        <taxon>core chlorophytes</taxon>
        <taxon>Chlorophyceae</taxon>
        <taxon>CS clade</taxon>
        <taxon>Chlamydomonadales</taxon>
        <taxon>Chlamydomonadaceae</taxon>
        <taxon>Chlamydomonas</taxon>
    </lineage>
</organism>
<dbReference type="NCBIfam" id="TIGR02097">
    <property type="entry name" value="yccV"/>
    <property type="match status" value="1"/>
</dbReference>
<dbReference type="Proteomes" id="UP000650467">
    <property type="component" value="Unassembled WGS sequence"/>
</dbReference>
<dbReference type="Pfam" id="PF02151">
    <property type="entry name" value="UVR"/>
    <property type="match status" value="1"/>
</dbReference>
<evidence type="ECO:0000256" key="1">
    <source>
        <dbReference type="SAM" id="Coils"/>
    </source>
</evidence>
<sequence length="309" mass="34532">MNAAPEASEGGPTVRPVGERERSQLVNEEVVYFIFQLDLDTQLQRCLNYEAYEAAQEVRKKRQRVDEAVQSMKERKAKNTGAPAAVQRLAGADYAAELLRLRTEMQRAVEAEDYATAAKYRDLLKELETEAKKAAALAAEWDTTSPSGPVLRLGQRVLHKQLGYRGVVVGWDMRCCESEDWIAAARVGECGRGISQPFYHLLVDARDWEYDPHLPPVAYVPEELLTSPELEPPAEGAAAADAKPKSWAEVYGTDPLQHPYLYILFLGMDGRGDYVPCRQLRDRYNVQRRDVYKPGQEGGEEDDGAAGGK</sequence>
<evidence type="ECO:0000256" key="2">
    <source>
        <dbReference type="SAM" id="MobiDB-lite"/>
    </source>
</evidence>
<dbReference type="InterPro" id="IPR011722">
    <property type="entry name" value="Hemimethylated_DNA-bd_dom"/>
</dbReference>
<evidence type="ECO:0000313" key="5">
    <source>
        <dbReference type="Proteomes" id="UP000650467"/>
    </source>
</evidence>
<accession>A0A835T9C9</accession>
<protein>
    <recommendedName>
        <fullName evidence="3">UVR domain-containing protein</fullName>
    </recommendedName>
</protein>
<feature type="compositionally biased region" description="Acidic residues" evidence="2">
    <location>
        <begin position="298"/>
        <end position="309"/>
    </location>
</feature>
<feature type="region of interest" description="Disordered" evidence="2">
    <location>
        <begin position="288"/>
        <end position="309"/>
    </location>
</feature>
<feature type="region of interest" description="Disordered" evidence="2">
    <location>
        <begin position="1"/>
        <end position="21"/>
    </location>
</feature>
<dbReference type="Pfam" id="PF08755">
    <property type="entry name" value="YccV-like"/>
    <property type="match status" value="1"/>
</dbReference>